<dbReference type="Gene3D" id="2.10.25.140">
    <property type="match status" value="1"/>
</dbReference>
<feature type="disulfide bond" evidence="6">
    <location>
        <begin position="91"/>
        <end position="100"/>
    </location>
</feature>
<dbReference type="GO" id="GO:0016020">
    <property type="term" value="C:membrane"/>
    <property type="evidence" value="ECO:0007669"/>
    <property type="project" value="UniProtKB-SubCell"/>
</dbReference>
<keyword evidence="4 5" id="KW-1015">Disulfide bond</keyword>
<dbReference type="PROSITE" id="PS01187">
    <property type="entry name" value="EGF_CA"/>
    <property type="match status" value="1"/>
</dbReference>
<evidence type="ECO:0000259" key="8">
    <source>
        <dbReference type="PROSITE" id="PS50026"/>
    </source>
</evidence>
<dbReference type="InterPro" id="IPR000742">
    <property type="entry name" value="EGF"/>
</dbReference>
<dbReference type="OrthoDB" id="6250255at2759"/>
<keyword evidence="3 7" id="KW-0677">Repeat</keyword>
<evidence type="ECO:0000256" key="2">
    <source>
        <dbReference type="ARBA" id="ARBA00022536"/>
    </source>
</evidence>
<name>A0A8S3ZE94_9EUPU</name>
<feature type="domain" description="EGF-like" evidence="8">
    <location>
        <begin position="103"/>
        <end position="135"/>
    </location>
</feature>
<keyword evidence="11" id="KW-1185">Reference proteome</keyword>
<evidence type="ECO:0000259" key="9">
    <source>
        <dbReference type="PROSITE" id="PS51051"/>
    </source>
</evidence>
<dbReference type="FunFam" id="2.10.25.140:FF:000001">
    <property type="entry name" value="Delta-like protein"/>
    <property type="match status" value="1"/>
</dbReference>
<comment type="caution">
    <text evidence="10">The sequence shown here is derived from an EMBL/GenBank/DDBJ whole genome shotgun (WGS) entry which is preliminary data.</text>
</comment>
<dbReference type="SMART" id="SM00051">
    <property type="entry name" value="DSL"/>
    <property type="match status" value="1"/>
</dbReference>
<dbReference type="Gene3D" id="2.10.25.10">
    <property type="entry name" value="Laminin"/>
    <property type="match status" value="1"/>
</dbReference>
<dbReference type="SMART" id="SM00179">
    <property type="entry name" value="EGF_CA"/>
    <property type="match status" value="1"/>
</dbReference>
<dbReference type="AlphaFoldDB" id="A0A8S3ZE94"/>
<dbReference type="SUPFAM" id="SSF57196">
    <property type="entry name" value="EGF/Laminin"/>
    <property type="match status" value="1"/>
</dbReference>
<evidence type="ECO:0000256" key="7">
    <source>
        <dbReference type="RuleBase" id="RU280815"/>
    </source>
</evidence>
<sequence>MLVIKATDVDLLSTEEMHTWGKVLNETIWPSREQAVWADRVMSDNSHTMRFRVRMYCDANYYTTSCNVMCVADNSSTGHYLCEPGTGRKLCLPGWQGTQCTQDIDECALSFCHSGQCSNLPGDYTCSCPHSYSGN</sequence>
<accession>A0A8S3ZE94</accession>
<keyword evidence="7" id="KW-1133">Transmembrane helix</keyword>
<evidence type="ECO:0000256" key="1">
    <source>
        <dbReference type="ARBA" id="ARBA00022473"/>
    </source>
</evidence>
<dbReference type="CDD" id="cd00054">
    <property type="entry name" value="EGF_CA"/>
    <property type="match status" value="1"/>
</dbReference>
<gene>
    <name evidence="10" type="ORF">CUNI_LOCUS12066</name>
</gene>
<feature type="disulfide bond" evidence="6">
    <location>
        <begin position="57"/>
        <end position="66"/>
    </location>
</feature>
<dbReference type="Pfam" id="PF01414">
    <property type="entry name" value="DSL"/>
    <property type="match status" value="1"/>
</dbReference>
<comment type="caution">
    <text evidence="5">Lacks conserved residue(s) required for the propagation of feature annotation.</text>
</comment>
<feature type="disulfide bond" evidence="6">
    <location>
        <begin position="70"/>
        <end position="82"/>
    </location>
</feature>
<evidence type="ECO:0000256" key="5">
    <source>
        <dbReference type="PROSITE-ProRule" id="PRU00076"/>
    </source>
</evidence>
<dbReference type="EMBL" id="CAJHNH020002373">
    <property type="protein sequence ID" value="CAG5126508.1"/>
    <property type="molecule type" value="Genomic_DNA"/>
</dbReference>
<keyword evidence="2 5" id="KW-0245">EGF-like domain</keyword>
<keyword evidence="7" id="KW-0732">Signal</keyword>
<evidence type="ECO:0000256" key="4">
    <source>
        <dbReference type="ARBA" id="ARBA00023157"/>
    </source>
</evidence>
<evidence type="ECO:0000256" key="3">
    <source>
        <dbReference type="ARBA" id="ARBA00022737"/>
    </source>
</evidence>
<dbReference type="GO" id="GO:0007154">
    <property type="term" value="P:cell communication"/>
    <property type="evidence" value="ECO:0007669"/>
    <property type="project" value="InterPro"/>
</dbReference>
<keyword evidence="1 7" id="KW-0217">Developmental protein</keyword>
<feature type="disulfide bond" evidence="5">
    <location>
        <begin position="107"/>
        <end position="117"/>
    </location>
</feature>
<reference evidence="10" key="1">
    <citation type="submission" date="2021-04" db="EMBL/GenBank/DDBJ databases">
        <authorList>
            <consortium name="Molecular Ecology Group"/>
        </authorList>
    </citation>
    <scope>NUCLEOTIDE SEQUENCE</scope>
</reference>
<dbReference type="PROSITE" id="PS51051">
    <property type="entry name" value="DSL"/>
    <property type="match status" value="1"/>
</dbReference>
<evidence type="ECO:0000256" key="6">
    <source>
        <dbReference type="PROSITE-ProRule" id="PRU00377"/>
    </source>
</evidence>
<evidence type="ECO:0000313" key="11">
    <source>
        <dbReference type="Proteomes" id="UP000678393"/>
    </source>
</evidence>
<dbReference type="PROSITE" id="PS50026">
    <property type="entry name" value="EGF_3"/>
    <property type="match status" value="1"/>
</dbReference>
<proteinExistence type="predicted"/>
<keyword evidence="7" id="KW-0812">Transmembrane</keyword>
<dbReference type="InterPro" id="IPR001881">
    <property type="entry name" value="EGF-like_Ca-bd_dom"/>
</dbReference>
<organism evidence="10 11">
    <name type="scientific">Candidula unifasciata</name>
    <dbReference type="NCBI Taxonomy" id="100452"/>
    <lineage>
        <taxon>Eukaryota</taxon>
        <taxon>Metazoa</taxon>
        <taxon>Spiralia</taxon>
        <taxon>Lophotrochozoa</taxon>
        <taxon>Mollusca</taxon>
        <taxon>Gastropoda</taxon>
        <taxon>Heterobranchia</taxon>
        <taxon>Euthyneura</taxon>
        <taxon>Panpulmonata</taxon>
        <taxon>Eupulmonata</taxon>
        <taxon>Stylommatophora</taxon>
        <taxon>Helicina</taxon>
        <taxon>Helicoidea</taxon>
        <taxon>Geomitridae</taxon>
        <taxon>Candidula</taxon>
    </lineage>
</organism>
<dbReference type="Proteomes" id="UP000678393">
    <property type="component" value="Unassembled WGS sequence"/>
</dbReference>
<dbReference type="PROSITE" id="PS00010">
    <property type="entry name" value="ASX_HYDROXYL"/>
    <property type="match status" value="1"/>
</dbReference>
<dbReference type="InterPro" id="IPR000152">
    <property type="entry name" value="EGF-type_Asp/Asn_hydroxyl_site"/>
</dbReference>
<keyword evidence="7" id="KW-0472">Membrane</keyword>
<feature type="domain" description="DSL" evidence="9">
    <location>
        <begin position="55"/>
        <end position="100"/>
    </location>
</feature>
<dbReference type="InterPro" id="IPR001774">
    <property type="entry name" value="DSL"/>
</dbReference>
<dbReference type="GO" id="GO:0005509">
    <property type="term" value="F:calcium ion binding"/>
    <property type="evidence" value="ECO:0007669"/>
    <property type="project" value="InterPro"/>
</dbReference>
<dbReference type="InterPro" id="IPR018097">
    <property type="entry name" value="EGF_Ca-bd_CS"/>
</dbReference>
<comment type="function">
    <text evidence="7">Putative Notch ligand involved in the mediation of Notch signaling.</text>
</comment>
<evidence type="ECO:0000313" key="10">
    <source>
        <dbReference type="EMBL" id="CAG5126508.1"/>
    </source>
</evidence>
<protein>
    <recommendedName>
        <fullName evidence="7">Delta-like protein</fullName>
    </recommendedName>
</protein>
<comment type="subcellular location">
    <subcellularLocation>
        <location evidence="7">Membrane</location>
        <topology evidence="7">Single-pass type I membrane protein</topology>
    </subcellularLocation>
</comment>